<feature type="region of interest" description="Disordered" evidence="7">
    <location>
        <begin position="155"/>
        <end position="180"/>
    </location>
</feature>
<dbReference type="GO" id="GO:0016567">
    <property type="term" value="P:protein ubiquitination"/>
    <property type="evidence" value="ECO:0007669"/>
    <property type="project" value="InterPro"/>
</dbReference>
<evidence type="ECO:0000256" key="7">
    <source>
        <dbReference type="SAM" id="MobiDB-lite"/>
    </source>
</evidence>
<dbReference type="EMBL" id="BQKI01000072">
    <property type="protein sequence ID" value="GJN16211.1"/>
    <property type="molecule type" value="Genomic_DNA"/>
</dbReference>
<dbReference type="InterPro" id="IPR003613">
    <property type="entry name" value="Ubox_domain"/>
</dbReference>
<evidence type="ECO:0000256" key="4">
    <source>
        <dbReference type="ARBA" id="ARBA00022679"/>
    </source>
</evidence>
<dbReference type="SMART" id="SM00504">
    <property type="entry name" value="Ubox"/>
    <property type="match status" value="1"/>
</dbReference>
<dbReference type="FunFam" id="1.25.10.10:FF:000285">
    <property type="entry name" value="RING-type E3 ubiquitin transferase"/>
    <property type="match status" value="1"/>
</dbReference>
<dbReference type="InterPro" id="IPR011989">
    <property type="entry name" value="ARM-like"/>
</dbReference>
<dbReference type="SMART" id="SM00185">
    <property type="entry name" value="ARM"/>
    <property type="match status" value="3"/>
</dbReference>
<keyword evidence="10" id="KW-1185">Reference proteome</keyword>
<evidence type="ECO:0000256" key="3">
    <source>
        <dbReference type="ARBA" id="ARBA00012483"/>
    </source>
</evidence>
<dbReference type="SUPFAM" id="SSF57850">
    <property type="entry name" value="RING/U-box"/>
    <property type="match status" value="1"/>
</dbReference>
<dbReference type="InterPro" id="IPR016024">
    <property type="entry name" value="ARM-type_fold"/>
</dbReference>
<dbReference type="Proteomes" id="UP001054889">
    <property type="component" value="Unassembled WGS sequence"/>
</dbReference>
<evidence type="ECO:0000256" key="2">
    <source>
        <dbReference type="ARBA" id="ARBA00004906"/>
    </source>
</evidence>
<feature type="domain" description="U-box" evidence="8">
    <location>
        <begin position="47"/>
        <end position="129"/>
    </location>
</feature>
<feature type="compositionally biased region" description="Low complexity" evidence="7">
    <location>
        <begin position="156"/>
        <end position="180"/>
    </location>
</feature>
<dbReference type="InterPro" id="IPR013083">
    <property type="entry name" value="Znf_RING/FYVE/PHD"/>
</dbReference>
<dbReference type="Gene3D" id="1.25.10.10">
    <property type="entry name" value="Leucine-rich Repeat Variant"/>
    <property type="match status" value="1"/>
</dbReference>
<dbReference type="FunFam" id="3.30.40.10:FF:000491">
    <property type="entry name" value="RING-type E3 ubiquitin transferase"/>
    <property type="match status" value="1"/>
</dbReference>
<dbReference type="PANTHER" id="PTHR23315">
    <property type="entry name" value="U BOX DOMAIN-CONTAINING"/>
    <property type="match status" value="1"/>
</dbReference>
<comment type="catalytic activity">
    <reaction evidence="1">
        <text>S-ubiquitinyl-[E2 ubiquitin-conjugating enzyme]-L-cysteine + [acceptor protein]-L-lysine = [E2 ubiquitin-conjugating enzyme]-L-cysteine + N(6)-ubiquitinyl-[acceptor protein]-L-lysine.</text>
        <dbReference type="EC" id="2.3.2.27"/>
    </reaction>
</comment>
<dbReference type="EC" id="2.3.2.27" evidence="3"/>
<name>A0AAV5E147_ELECO</name>
<gene>
    <name evidence="9" type="primary">gb03174</name>
    <name evidence="9" type="ORF">PR202_gb03174</name>
</gene>
<dbReference type="PROSITE" id="PS51698">
    <property type="entry name" value="U_BOX"/>
    <property type="match status" value="1"/>
</dbReference>
<dbReference type="Gene3D" id="3.30.40.10">
    <property type="entry name" value="Zinc/RING finger domain, C3HC4 (zinc finger)"/>
    <property type="match status" value="1"/>
</dbReference>
<accession>A0AAV5E147</accession>
<dbReference type="GO" id="GO:0061630">
    <property type="term" value="F:ubiquitin protein ligase activity"/>
    <property type="evidence" value="ECO:0007669"/>
    <property type="project" value="UniProtKB-EC"/>
</dbReference>
<evidence type="ECO:0000256" key="5">
    <source>
        <dbReference type="ARBA" id="ARBA00022786"/>
    </source>
</evidence>
<dbReference type="Pfam" id="PF04564">
    <property type="entry name" value="U-box"/>
    <property type="match status" value="1"/>
</dbReference>
<dbReference type="PROSITE" id="PS50176">
    <property type="entry name" value="ARM_REPEAT"/>
    <property type="match status" value="1"/>
</dbReference>
<dbReference type="PANTHER" id="PTHR23315:SF221">
    <property type="entry name" value="RING-TYPE E3 UBIQUITIN TRANSFERASE"/>
    <property type="match status" value="1"/>
</dbReference>
<dbReference type="InterPro" id="IPR000225">
    <property type="entry name" value="Armadillo"/>
</dbReference>
<reference evidence="9" key="1">
    <citation type="journal article" date="2018" name="DNA Res.">
        <title>Multiple hybrid de novo genome assembly of finger millet, an orphan allotetraploid crop.</title>
        <authorList>
            <person name="Hatakeyama M."/>
            <person name="Aluri S."/>
            <person name="Balachadran M.T."/>
            <person name="Sivarajan S.R."/>
            <person name="Patrignani A."/>
            <person name="Gruter S."/>
            <person name="Poveda L."/>
            <person name="Shimizu-Inatsugi R."/>
            <person name="Baeten J."/>
            <person name="Francoijs K.J."/>
            <person name="Nataraja K.N."/>
            <person name="Reddy Y.A.N."/>
            <person name="Phadnis S."/>
            <person name="Ravikumar R.L."/>
            <person name="Schlapbach R."/>
            <person name="Sreeman S.M."/>
            <person name="Shimizu K.K."/>
        </authorList>
    </citation>
    <scope>NUCLEOTIDE SEQUENCE</scope>
</reference>
<evidence type="ECO:0000256" key="1">
    <source>
        <dbReference type="ARBA" id="ARBA00000900"/>
    </source>
</evidence>
<dbReference type="AlphaFoldDB" id="A0AAV5E147"/>
<proteinExistence type="predicted"/>
<dbReference type="SUPFAM" id="SSF48371">
    <property type="entry name" value="ARM repeat"/>
    <property type="match status" value="1"/>
</dbReference>
<comment type="caution">
    <text evidence="9">The sequence shown here is derived from an EMBL/GenBank/DDBJ whole genome shotgun (WGS) entry which is preliminary data.</text>
</comment>
<evidence type="ECO:0000259" key="8">
    <source>
        <dbReference type="PROSITE" id="PS51698"/>
    </source>
</evidence>
<comment type="pathway">
    <text evidence="2">Protein modification; protein ubiquitination.</text>
</comment>
<feature type="region of interest" description="Disordered" evidence="7">
    <location>
        <begin position="16"/>
        <end position="47"/>
    </location>
</feature>
<reference evidence="9" key="2">
    <citation type="submission" date="2021-12" db="EMBL/GenBank/DDBJ databases">
        <title>Resequencing data analysis of finger millet.</title>
        <authorList>
            <person name="Hatakeyama M."/>
            <person name="Aluri S."/>
            <person name="Balachadran M.T."/>
            <person name="Sivarajan S.R."/>
            <person name="Poveda L."/>
            <person name="Shimizu-Inatsugi R."/>
            <person name="Schlapbach R."/>
            <person name="Sreeman S.M."/>
            <person name="Shimizu K.K."/>
        </authorList>
    </citation>
    <scope>NUCLEOTIDE SEQUENCE</scope>
</reference>
<evidence type="ECO:0000313" key="9">
    <source>
        <dbReference type="EMBL" id="GJN16211.1"/>
    </source>
</evidence>
<keyword evidence="5" id="KW-0833">Ubl conjugation pathway</keyword>
<evidence type="ECO:0000313" key="10">
    <source>
        <dbReference type="Proteomes" id="UP001054889"/>
    </source>
</evidence>
<feature type="repeat" description="ARM" evidence="6">
    <location>
        <begin position="276"/>
        <end position="315"/>
    </location>
</feature>
<protein>
    <recommendedName>
        <fullName evidence="3">RING-type E3 ubiquitin transferase</fullName>
        <ecNumber evidence="3">2.3.2.27</ecNumber>
    </recommendedName>
</protein>
<keyword evidence="4" id="KW-0808">Transferase</keyword>
<sequence length="539" mass="55761">MGAARRWKLLLPFRSPVPKPAASNKPKYRVQDVLATPSPPRKEEEEEVPAEFLCPILGLPMADPVILPSGRTYERACVRACTDLGLALGPDGAVVAAGDPTGDVAPVAIIPNDALRAAVRTWCARSGRAPPVPPSVDKAMEAVLRAAPARSASNLSCSTSRASAASTSSSTSSSGGGSSTEIAAVEVEVVRVKDAKEIEEPELPVVPVAADSAAEEEDAPPPGGARYAPPRVLAALRRALLLPLRHVTPTSRADAAAALANLALEPENRVPVVRAGAVPALVDALASPASPTEAREHAAGAMFALALHDGNRAALGVLGAVPPLLAVFSDHRDDDGALPQRARRDAGMALYHLSLAAVNQSKIARAMGGVRALLAVASDADEPALLRRLALMVACNVAACAEGRAALMDAGAVATVTTILSGSAHNNSDDLQQCCIAALYGMSRGSARRFRGLARAAGADRPLTLVAEQLNPGSAHKEMAQTVLRVILGLNDNDDDGDLSDREGGSFVSARPQRRRAASWAAAAATPPNAHQWRSVCID</sequence>
<organism evidence="9 10">
    <name type="scientific">Eleusine coracana subsp. coracana</name>
    <dbReference type="NCBI Taxonomy" id="191504"/>
    <lineage>
        <taxon>Eukaryota</taxon>
        <taxon>Viridiplantae</taxon>
        <taxon>Streptophyta</taxon>
        <taxon>Embryophyta</taxon>
        <taxon>Tracheophyta</taxon>
        <taxon>Spermatophyta</taxon>
        <taxon>Magnoliopsida</taxon>
        <taxon>Liliopsida</taxon>
        <taxon>Poales</taxon>
        <taxon>Poaceae</taxon>
        <taxon>PACMAD clade</taxon>
        <taxon>Chloridoideae</taxon>
        <taxon>Cynodonteae</taxon>
        <taxon>Eleusininae</taxon>
        <taxon>Eleusine</taxon>
    </lineage>
</organism>
<evidence type="ECO:0000256" key="6">
    <source>
        <dbReference type="PROSITE-ProRule" id="PRU00259"/>
    </source>
</evidence>